<feature type="signal peptide" evidence="1">
    <location>
        <begin position="1"/>
        <end position="18"/>
    </location>
</feature>
<evidence type="ECO:0000313" key="4">
    <source>
        <dbReference type="Proteomes" id="UP000507470"/>
    </source>
</evidence>
<dbReference type="InterPro" id="IPR050111">
    <property type="entry name" value="C-type_lectin/snaclec_domain"/>
</dbReference>
<dbReference type="InterPro" id="IPR001304">
    <property type="entry name" value="C-type_lectin-like"/>
</dbReference>
<dbReference type="InterPro" id="IPR016187">
    <property type="entry name" value="CTDL_fold"/>
</dbReference>
<accession>A0A6J8CQH5</accession>
<evidence type="ECO:0000256" key="1">
    <source>
        <dbReference type="SAM" id="SignalP"/>
    </source>
</evidence>
<dbReference type="OrthoDB" id="6271941at2759"/>
<proteinExistence type="predicted"/>
<evidence type="ECO:0000259" key="2">
    <source>
        <dbReference type="PROSITE" id="PS50041"/>
    </source>
</evidence>
<dbReference type="Pfam" id="PF00059">
    <property type="entry name" value="Lectin_C"/>
    <property type="match status" value="1"/>
</dbReference>
<protein>
    <recommendedName>
        <fullName evidence="2">C-type lectin domain-containing protein</fullName>
    </recommendedName>
</protein>
<name>A0A6J8CQH5_MYTCO</name>
<dbReference type="SMART" id="SM00034">
    <property type="entry name" value="CLECT"/>
    <property type="match status" value="1"/>
</dbReference>
<keyword evidence="1" id="KW-0732">Signal</keyword>
<dbReference type="PANTHER" id="PTHR22803">
    <property type="entry name" value="MANNOSE, PHOSPHOLIPASE, LECTIN RECEPTOR RELATED"/>
    <property type="match status" value="1"/>
</dbReference>
<organism evidence="3 4">
    <name type="scientific">Mytilus coruscus</name>
    <name type="common">Sea mussel</name>
    <dbReference type="NCBI Taxonomy" id="42192"/>
    <lineage>
        <taxon>Eukaryota</taxon>
        <taxon>Metazoa</taxon>
        <taxon>Spiralia</taxon>
        <taxon>Lophotrochozoa</taxon>
        <taxon>Mollusca</taxon>
        <taxon>Bivalvia</taxon>
        <taxon>Autobranchia</taxon>
        <taxon>Pteriomorphia</taxon>
        <taxon>Mytilida</taxon>
        <taxon>Mytiloidea</taxon>
        <taxon>Mytilidae</taxon>
        <taxon>Mytilinae</taxon>
        <taxon>Mytilus</taxon>
    </lineage>
</organism>
<evidence type="ECO:0000313" key="3">
    <source>
        <dbReference type="EMBL" id="CAC5397649.1"/>
    </source>
</evidence>
<gene>
    <name evidence="3" type="ORF">MCOR_32071</name>
</gene>
<feature type="chain" id="PRO_5026710091" description="C-type lectin domain-containing protein" evidence="1">
    <location>
        <begin position="19"/>
        <end position="194"/>
    </location>
</feature>
<dbReference type="SUPFAM" id="SSF56436">
    <property type="entry name" value="C-type lectin-like"/>
    <property type="match status" value="1"/>
</dbReference>
<keyword evidence="4" id="KW-1185">Reference proteome</keyword>
<dbReference type="Proteomes" id="UP000507470">
    <property type="component" value="Unassembled WGS sequence"/>
</dbReference>
<dbReference type="Gene3D" id="3.10.100.10">
    <property type="entry name" value="Mannose-Binding Protein A, subunit A"/>
    <property type="match status" value="1"/>
</dbReference>
<dbReference type="InterPro" id="IPR016186">
    <property type="entry name" value="C-type_lectin-like/link_sf"/>
</dbReference>
<dbReference type="CDD" id="cd00037">
    <property type="entry name" value="CLECT"/>
    <property type="match status" value="1"/>
</dbReference>
<dbReference type="AlphaFoldDB" id="A0A6J8CQH5"/>
<reference evidence="3 4" key="1">
    <citation type="submission" date="2020-06" db="EMBL/GenBank/DDBJ databases">
        <authorList>
            <person name="Li R."/>
            <person name="Bekaert M."/>
        </authorList>
    </citation>
    <scope>NUCLEOTIDE SEQUENCE [LARGE SCALE GENOMIC DNA]</scope>
    <source>
        <strain evidence="4">wild</strain>
    </source>
</reference>
<feature type="domain" description="C-type lectin" evidence="2">
    <location>
        <begin position="45"/>
        <end position="149"/>
    </location>
</feature>
<dbReference type="EMBL" id="CACVKT020005730">
    <property type="protein sequence ID" value="CAC5397649.1"/>
    <property type="molecule type" value="Genomic_DNA"/>
</dbReference>
<dbReference type="PROSITE" id="PS50041">
    <property type="entry name" value="C_TYPE_LECTIN_2"/>
    <property type="match status" value="1"/>
</dbReference>
<sequence>MIFETVLSFICIIGQTNSVEVGNQTATCDAGWTQHNDTCYMVDICKSTTFGGQLVEIYTPELKAFLEGYLRKTYESAFGGELFWLGGTDQYTDGQWVWSGSNSSFTFQDWWNNATPLNNTVLNCLTVGKITLNKFKDEICDNKHFFVCEKRISKAITTTTPVTPIHSGGQHTNAQKTTQLPDIDVNHELPAFIG</sequence>